<dbReference type="EMBL" id="JAODUO010000373">
    <property type="protein sequence ID" value="KAK2181955.1"/>
    <property type="molecule type" value="Genomic_DNA"/>
</dbReference>
<dbReference type="FunFam" id="3.30.300.30:FF:000007">
    <property type="entry name" value="4-coumarate--CoA ligase 2"/>
    <property type="match status" value="1"/>
</dbReference>
<dbReference type="InterPro" id="IPR025110">
    <property type="entry name" value="AMP-bd_C"/>
</dbReference>
<evidence type="ECO:0000313" key="14">
    <source>
        <dbReference type="Proteomes" id="UP001209878"/>
    </source>
</evidence>
<feature type="domain" description="AMP-binding enzyme C-terminal" evidence="12">
    <location>
        <begin position="440"/>
        <end position="516"/>
    </location>
</feature>
<reference evidence="13" key="1">
    <citation type="journal article" date="2023" name="Mol. Biol. Evol.">
        <title>Third-Generation Sequencing Reveals the Adaptive Role of the Epigenome in Three Deep-Sea Polychaetes.</title>
        <authorList>
            <person name="Perez M."/>
            <person name="Aroh O."/>
            <person name="Sun Y."/>
            <person name="Lan Y."/>
            <person name="Juniper S.K."/>
            <person name="Young C.R."/>
            <person name="Angers B."/>
            <person name="Qian P.Y."/>
        </authorList>
    </citation>
    <scope>NUCLEOTIDE SEQUENCE</scope>
    <source>
        <strain evidence="13">R07B-5</strain>
    </source>
</reference>
<dbReference type="PROSITE" id="PS00455">
    <property type="entry name" value="AMP_BINDING"/>
    <property type="match status" value="1"/>
</dbReference>
<dbReference type="InterPro" id="IPR045851">
    <property type="entry name" value="AMP-bd_C_sf"/>
</dbReference>
<keyword evidence="7" id="KW-0455">Luminescence</keyword>
<gene>
    <name evidence="13" type="ORF">NP493_374g02015</name>
</gene>
<keyword evidence="10" id="KW-1133">Transmembrane helix</keyword>
<evidence type="ECO:0000256" key="3">
    <source>
        <dbReference type="ARBA" id="ARBA00019043"/>
    </source>
</evidence>
<comment type="similarity">
    <text evidence="1">Belongs to the ATP-dependent AMP-binding enzyme family.</text>
</comment>
<dbReference type="GO" id="GO:0016405">
    <property type="term" value="F:CoA-ligase activity"/>
    <property type="evidence" value="ECO:0007669"/>
    <property type="project" value="TreeGrafter"/>
</dbReference>
<dbReference type="InterPro" id="IPR000873">
    <property type="entry name" value="AMP-dep_synth/lig_dom"/>
</dbReference>
<name>A0AAD9L2U1_RIDPI</name>
<keyword evidence="5" id="KW-0547">Nucleotide-binding</keyword>
<evidence type="ECO:0000256" key="1">
    <source>
        <dbReference type="ARBA" id="ARBA00006432"/>
    </source>
</evidence>
<protein>
    <recommendedName>
        <fullName evidence="3">Luciferin 4-monooxygenase</fullName>
        <ecNumber evidence="2">1.13.12.7</ecNumber>
    </recommendedName>
</protein>
<comment type="catalytic activity">
    <reaction evidence="9">
        <text>firefly D-luciferin + ATP + O2 = firefly oxyluciferin + hnu + AMP + CO2 + diphosphate</text>
        <dbReference type="Rhea" id="RHEA:10732"/>
        <dbReference type="ChEBI" id="CHEBI:15379"/>
        <dbReference type="ChEBI" id="CHEBI:16526"/>
        <dbReference type="ChEBI" id="CHEBI:16792"/>
        <dbReference type="ChEBI" id="CHEBI:30212"/>
        <dbReference type="ChEBI" id="CHEBI:30616"/>
        <dbReference type="ChEBI" id="CHEBI:33019"/>
        <dbReference type="ChEBI" id="CHEBI:58038"/>
        <dbReference type="ChEBI" id="CHEBI:456215"/>
        <dbReference type="EC" id="1.13.12.7"/>
    </reaction>
</comment>
<keyword evidence="8" id="KW-0599">Photoprotein</keyword>
<evidence type="ECO:0000313" key="13">
    <source>
        <dbReference type="EMBL" id="KAK2181955.1"/>
    </source>
</evidence>
<dbReference type="AlphaFoldDB" id="A0AAD9L2U1"/>
<evidence type="ECO:0000256" key="7">
    <source>
        <dbReference type="ARBA" id="ARBA00023223"/>
    </source>
</evidence>
<dbReference type="Proteomes" id="UP001209878">
    <property type="component" value="Unassembled WGS sequence"/>
</dbReference>
<evidence type="ECO:0000256" key="8">
    <source>
        <dbReference type="ARBA" id="ARBA00023262"/>
    </source>
</evidence>
<keyword evidence="10" id="KW-0812">Transmembrane</keyword>
<accession>A0AAD9L2U1</accession>
<keyword evidence="4" id="KW-0436">Ligase</keyword>
<dbReference type="Pfam" id="PF13193">
    <property type="entry name" value="AMP-binding_C"/>
    <property type="match status" value="1"/>
</dbReference>
<dbReference type="InterPro" id="IPR020845">
    <property type="entry name" value="AMP-binding_CS"/>
</dbReference>
<dbReference type="Pfam" id="PF00501">
    <property type="entry name" value="AMP-binding"/>
    <property type="match status" value="1"/>
</dbReference>
<dbReference type="GO" id="GO:0008218">
    <property type="term" value="P:bioluminescence"/>
    <property type="evidence" value="ECO:0007669"/>
    <property type="project" value="UniProtKB-KW"/>
</dbReference>
<evidence type="ECO:0000256" key="6">
    <source>
        <dbReference type="ARBA" id="ARBA00022840"/>
    </source>
</evidence>
<dbReference type="SUPFAM" id="SSF56801">
    <property type="entry name" value="Acetyl-CoA synthetase-like"/>
    <property type="match status" value="1"/>
</dbReference>
<dbReference type="FunFam" id="3.40.50.12780:FF:000003">
    <property type="entry name" value="Long-chain-fatty-acid--CoA ligase FadD"/>
    <property type="match status" value="1"/>
</dbReference>
<feature type="domain" description="AMP-dependent synthetase/ligase" evidence="11">
    <location>
        <begin position="28"/>
        <end position="387"/>
    </location>
</feature>
<dbReference type="PANTHER" id="PTHR24096:SF149">
    <property type="entry name" value="AMP-BINDING DOMAIN-CONTAINING PROTEIN-RELATED"/>
    <property type="match status" value="1"/>
</dbReference>
<dbReference type="Gene3D" id="3.30.300.30">
    <property type="match status" value="1"/>
</dbReference>
<evidence type="ECO:0000256" key="2">
    <source>
        <dbReference type="ARBA" id="ARBA00012532"/>
    </source>
</evidence>
<dbReference type="InterPro" id="IPR042099">
    <property type="entry name" value="ANL_N_sf"/>
</dbReference>
<keyword evidence="10" id="KW-0472">Membrane</keyword>
<proteinExistence type="inferred from homology"/>
<dbReference type="PANTHER" id="PTHR24096">
    <property type="entry name" value="LONG-CHAIN-FATTY-ACID--COA LIGASE"/>
    <property type="match status" value="1"/>
</dbReference>
<evidence type="ECO:0000256" key="9">
    <source>
        <dbReference type="ARBA" id="ARBA00048497"/>
    </source>
</evidence>
<dbReference type="GO" id="GO:0005524">
    <property type="term" value="F:ATP binding"/>
    <property type="evidence" value="ECO:0007669"/>
    <property type="project" value="UniProtKB-KW"/>
</dbReference>
<dbReference type="EC" id="1.13.12.7" evidence="2"/>
<sequence length="537" mass="58852">MKSKFNDIQIPTDVSLSEFILQNLRKHAEPGKVALVRDDTGEETTYLQLLDQVTTLARSLQHRGLVKGDIVSIICANSPEFPVMTLAVLLAGGIVNALSPLYTLYEISEQLQDVGPKFIFAMTDIIDTVDKAVKLCRQVKEVFVIGSSSGRHMTYSDLLRENTPRLQHVAVDPTHDVAVLIYSSGTSGCPKGVMLTHRNVVANILQHSVTEIMGGAGRQEVYLCVPPFFHCFGLVIVLLFGLTQGHKLVTIARFHFEKYLDAIQRHKATILHVAPPVVIQLLKSPLVSRPVMSSVHTLLCGAAPLSANVTRQLKTKLKDVVVRQGYGMTEAGPGTHMSPGSKQKPGSVGVSVPNTECKVVNVETGRDQPPHKYGELCVRGPQVMLGYRNNPAQTRAIIDKDGWLHTGDVGFYDIEGYFYIVDRLKAIIKYKGFQVSPAWLEGILLTHPLIADAAVVSVPDTEAGELPRAFVVKKAEGDVLTEADVIQYVADRVSPHRRLHGGVVFVASIPRSRTGKILRRMLSERLAAGTLETKSKL</sequence>
<evidence type="ECO:0000256" key="5">
    <source>
        <dbReference type="ARBA" id="ARBA00022741"/>
    </source>
</evidence>
<comment type="caution">
    <text evidence="13">The sequence shown here is derived from an EMBL/GenBank/DDBJ whole genome shotgun (WGS) entry which is preliminary data.</text>
</comment>
<keyword evidence="6" id="KW-0067">ATP-binding</keyword>
<feature type="transmembrane region" description="Helical" evidence="10">
    <location>
        <begin position="221"/>
        <end position="242"/>
    </location>
</feature>
<evidence type="ECO:0000259" key="11">
    <source>
        <dbReference type="Pfam" id="PF00501"/>
    </source>
</evidence>
<evidence type="ECO:0000259" key="12">
    <source>
        <dbReference type="Pfam" id="PF13193"/>
    </source>
</evidence>
<organism evidence="13 14">
    <name type="scientific">Ridgeia piscesae</name>
    <name type="common">Tubeworm</name>
    <dbReference type="NCBI Taxonomy" id="27915"/>
    <lineage>
        <taxon>Eukaryota</taxon>
        <taxon>Metazoa</taxon>
        <taxon>Spiralia</taxon>
        <taxon>Lophotrochozoa</taxon>
        <taxon>Annelida</taxon>
        <taxon>Polychaeta</taxon>
        <taxon>Sedentaria</taxon>
        <taxon>Canalipalpata</taxon>
        <taxon>Sabellida</taxon>
        <taxon>Siboglinidae</taxon>
        <taxon>Ridgeia</taxon>
    </lineage>
</organism>
<dbReference type="Gene3D" id="3.40.50.12780">
    <property type="entry name" value="N-terminal domain of ligase-like"/>
    <property type="match status" value="1"/>
</dbReference>
<evidence type="ECO:0000256" key="4">
    <source>
        <dbReference type="ARBA" id="ARBA00022598"/>
    </source>
</evidence>
<keyword evidence="14" id="KW-1185">Reference proteome</keyword>
<evidence type="ECO:0000256" key="10">
    <source>
        <dbReference type="SAM" id="Phobius"/>
    </source>
</evidence>